<feature type="binding site" evidence="4">
    <location>
        <position position="214"/>
    </location>
    <ligand>
        <name>a divalent metal cation</name>
        <dbReference type="ChEBI" id="CHEBI:60240"/>
        <label>1</label>
    </ligand>
</feature>
<dbReference type="OrthoDB" id="9810005at2"/>
<gene>
    <name evidence="5" type="ORF">B0G85_0482</name>
</gene>
<dbReference type="CDD" id="cd01310">
    <property type="entry name" value="TatD_DNAse"/>
    <property type="match status" value="1"/>
</dbReference>
<dbReference type="Proteomes" id="UP000229366">
    <property type="component" value="Unassembled WGS sequence"/>
</dbReference>
<dbReference type="FunFam" id="3.20.20.140:FF:000005">
    <property type="entry name" value="TatD family hydrolase"/>
    <property type="match status" value="1"/>
</dbReference>
<comment type="caution">
    <text evidence="5">The sequence shown here is derived from an EMBL/GenBank/DDBJ whole genome shotgun (WGS) entry which is preliminary data.</text>
</comment>
<dbReference type="InterPro" id="IPR018228">
    <property type="entry name" value="DNase_TatD-rel_CS"/>
</dbReference>
<keyword evidence="6" id="KW-1185">Reference proteome</keyword>
<dbReference type="AlphaFoldDB" id="A0A2M8VZ06"/>
<dbReference type="EMBL" id="PGTX01000001">
    <property type="protein sequence ID" value="PJI83091.1"/>
    <property type="molecule type" value="Genomic_DNA"/>
</dbReference>
<evidence type="ECO:0000256" key="1">
    <source>
        <dbReference type="ARBA" id="ARBA00009275"/>
    </source>
</evidence>
<dbReference type="InterPro" id="IPR001130">
    <property type="entry name" value="TatD-like"/>
</dbReference>
<feature type="binding site" evidence="4">
    <location>
        <position position="11"/>
    </location>
    <ligand>
        <name>a divalent metal cation</name>
        <dbReference type="ChEBI" id="CHEBI:60240"/>
        <label>1</label>
    </ligand>
</feature>
<dbReference type="RefSeq" id="WP_100378829.1">
    <property type="nucleotide sequence ID" value="NZ_CBCSBW010000001.1"/>
</dbReference>
<evidence type="ECO:0000256" key="3">
    <source>
        <dbReference type="ARBA" id="ARBA00022801"/>
    </source>
</evidence>
<dbReference type="PANTHER" id="PTHR46124">
    <property type="entry name" value="D-AMINOACYL-TRNA DEACYLASE"/>
    <property type="match status" value="1"/>
</dbReference>
<organism evidence="5 6">
    <name type="scientific">Polynucleobacter brandtiae</name>
    <dbReference type="NCBI Taxonomy" id="1938816"/>
    <lineage>
        <taxon>Bacteria</taxon>
        <taxon>Pseudomonadati</taxon>
        <taxon>Pseudomonadota</taxon>
        <taxon>Betaproteobacteria</taxon>
        <taxon>Burkholderiales</taxon>
        <taxon>Burkholderiaceae</taxon>
        <taxon>Polynucleobacter</taxon>
    </lineage>
</organism>
<comment type="similarity">
    <text evidence="1">Belongs to the metallo-dependent hydrolases superfamily. TatD-type hydrolase family.</text>
</comment>
<keyword evidence="3" id="KW-0378">Hydrolase</keyword>
<evidence type="ECO:0000313" key="5">
    <source>
        <dbReference type="EMBL" id="PJI83091.1"/>
    </source>
</evidence>
<reference evidence="5 6" key="1">
    <citation type="submission" date="2017-11" db="EMBL/GenBank/DDBJ databases">
        <title>Genomic Encyclopedia of Type Strains, Phase III (KMG-III): the genomes of soil and plant-associated and newly described type strains.</title>
        <authorList>
            <person name="Whitman W."/>
        </authorList>
    </citation>
    <scope>NUCLEOTIDE SEQUENCE [LARGE SCALE GENOMIC DNA]</scope>
    <source>
        <strain evidence="5 6">UB-Domo-W1</strain>
    </source>
</reference>
<dbReference type="SUPFAM" id="SSF51556">
    <property type="entry name" value="Metallo-dependent hydrolases"/>
    <property type="match status" value="1"/>
</dbReference>
<feature type="binding site" evidence="4">
    <location>
        <position position="105"/>
    </location>
    <ligand>
        <name>a divalent metal cation</name>
        <dbReference type="ChEBI" id="CHEBI:60240"/>
        <label>1</label>
    </ligand>
</feature>
<proteinExistence type="inferred from homology"/>
<dbReference type="Pfam" id="PF01026">
    <property type="entry name" value="TatD_DNase"/>
    <property type="match status" value="1"/>
</dbReference>
<accession>A0A2M8VZ06</accession>
<name>A0A2M8VZ06_9BURK</name>
<dbReference type="PROSITE" id="PS01091">
    <property type="entry name" value="TATD_3"/>
    <property type="match status" value="1"/>
</dbReference>
<protein>
    <submittedName>
        <fullName evidence="5">TatD DNase family protein</fullName>
    </submittedName>
</protein>
<dbReference type="PIRSF" id="PIRSF005902">
    <property type="entry name" value="DNase_TatD"/>
    <property type="match status" value="1"/>
</dbReference>
<dbReference type="GO" id="GO:0046872">
    <property type="term" value="F:metal ion binding"/>
    <property type="evidence" value="ECO:0007669"/>
    <property type="project" value="UniProtKB-KW"/>
</dbReference>
<dbReference type="PANTHER" id="PTHR46124:SF2">
    <property type="entry name" value="D-AMINOACYL-TRNA DEACYLASE"/>
    <property type="match status" value="1"/>
</dbReference>
<keyword evidence="2 4" id="KW-0479">Metal-binding</keyword>
<dbReference type="GO" id="GO:0016788">
    <property type="term" value="F:hydrolase activity, acting on ester bonds"/>
    <property type="evidence" value="ECO:0007669"/>
    <property type="project" value="InterPro"/>
</dbReference>
<dbReference type="InterPro" id="IPR032466">
    <property type="entry name" value="Metal_Hydrolase"/>
</dbReference>
<evidence type="ECO:0000256" key="4">
    <source>
        <dbReference type="PIRSR" id="PIRSR005902-1"/>
    </source>
</evidence>
<dbReference type="Gene3D" id="3.20.20.140">
    <property type="entry name" value="Metal-dependent hydrolases"/>
    <property type="match status" value="1"/>
</dbReference>
<sequence>MSDALSWVDTHCHLDAPEFKDRIPQIIASAAEKGVKALLVPTVQVSDCNHNRQLAKDYGNQIPGLVFTLGIHPLYIGQAHESDISLLKSHIEQSMADPRFVGIGEIGLDYFVAGLDPQRQEYFFHEQLDLAQAFQLPVVLHVRRSQDAILKALRKRKVPGGIAHAFNGSHQQAEQFIELGFKLGFGGAATYERALQIRRLLAELPLESIVTETDAPDIPPAWLREEGGSLNEPALLPRIAQQLAEIRGISEPAFSAAVWGNAMQALPRWSMLMKNHPASSNIPNISIAS</sequence>
<evidence type="ECO:0000256" key="2">
    <source>
        <dbReference type="ARBA" id="ARBA00022723"/>
    </source>
</evidence>
<feature type="binding site" evidence="4">
    <location>
        <position position="164"/>
    </location>
    <ligand>
        <name>a divalent metal cation</name>
        <dbReference type="ChEBI" id="CHEBI:60240"/>
        <label>2</label>
    </ligand>
</feature>
<feature type="binding site" evidence="4">
    <location>
        <position position="141"/>
    </location>
    <ligand>
        <name>a divalent metal cation</name>
        <dbReference type="ChEBI" id="CHEBI:60240"/>
        <label>2</label>
    </ligand>
</feature>
<evidence type="ECO:0000313" key="6">
    <source>
        <dbReference type="Proteomes" id="UP000229366"/>
    </source>
</evidence>
<feature type="binding site" evidence="4">
    <location>
        <position position="13"/>
    </location>
    <ligand>
        <name>a divalent metal cation</name>
        <dbReference type="ChEBI" id="CHEBI:60240"/>
        <label>1</label>
    </ligand>
</feature>